<sequence length="136" mass="14707">KRGVIMDGDDIVSLKICDRIMQLAQLVKDAICKSEPCSFNSICRPSPLDTFPSGKVLLPYLSSPSFPPNPSSNPHRSPRPIYPSSSELPMLYAGAVLNGSRVGVSRYNNSNGWKGVDINIEVCLSLTGHVSYGVLV</sequence>
<name>A0A9P5X6F5_9AGAR</name>
<evidence type="ECO:0000313" key="1">
    <source>
        <dbReference type="EMBL" id="KAF9444221.1"/>
    </source>
</evidence>
<feature type="non-terminal residue" evidence="1">
    <location>
        <position position="1"/>
    </location>
</feature>
<organism evidence="1 2">
    <name type="scientific">Macrolepiota fuliginosa MF-IS2</name>
    <dbReference type="NCBI Taxonomy" id="1400762"/>
    <lineage>
        <taxon>Eukaryota</taxon>
        <taxon>Fungi</taxon>
        <taxon>Dikarya</taxon>
        <taxon>Basidiomycota</taxon>
        <taxon>Agaricomycotina</taxon>
        <taxon>Agaricomycetes</taxon>
        <taxon>Agaricomycetidae</taxon>
        <taxon>Agaricales</taxon>
        <taxon>Agaricineae</taxon>
        <taxon>Agaricaceae</taxon>
        <taxon>Macrolepiota</taxon>
    </lineage>
</organism>
<accession>A0A9P5X6F5</accession>
<proteinExistence type="predicted"/>
<evidence type="ECO:0000313" key="2">
    <source>
        <dbReference type="Proteomes" id="UP000807342"/>
    </source>
</evidence>
<dbReference type="EMBL" id="MU151393">
    <property type="protein sequence ID" value="KAF9444221.1"/>
    <property type="molecule type" value="Genomic_DNA"/>
</dbReference>
<comment type="caution">
    <text evidence="1">The sequence shown here is derived from an EMBL/GenBank/DDBJ whole genome shotgun (WGS) entry which is preliminary data.</text>
</comment>
<reference evidence="1" key="1">
    <citation type="submission" date="2020-11" db="EMBL/GenBank/DDBJ databases">
        <authorList>
            <consortium name="DOE Joint Genome Institute"/>
            <person name="Ahrendt S."/>
            <person name="Riley R."/>
            <person name="Andreopoulos W."/>
            <person name="Labutti K."/>
            <person name="Pangilinan J."/>
            <person name="Ruiz-Duenas F.J."/>
            <person name="Barrasa J.M."/>
            <person name="Sanchez-Garcia M."/>
            <person name="Camarero S."/>
            <person name="Miyauchi S."/>
            <person name="Serrano A."/>
            <person name="Linde D."/>
            <person name="Babiker R."/>
            <person name="Drula E."/>
            <person name="Ayuso-Fernandez I."/>
            <person name="Pacheco R."/>
            <person name="Padilla G."/>
            <person name="Ferreira P."/>
            <person name="Barriuso J."/>
            <person name="Kellner H."/>
            <person name="Castanera R."/>
            <person name="Alfaro M."/>
            <person name="Ramirez L."/>
            <person name="Pisabarro A.G."/>
            <person name="Kuo A."/>
            <person name="Tritt A."/>
            <person name="Lipzen A."/>
            <person name="He G."/>
            <person name="Yan M."/>
            <person name="Ng V."/>
            <person name="Cullen D."/>
            <person name="Martin F."/>
            <person name="Rosso M.-N."/>
            <person name="Henrissat B."/>
            <person name="Hibbett D."/>
            <person name="Martinez A.T."/>
            <person name="Grigoriev I.V."/>
        </authorList>
    </citation>
    <scope>NUCLEOTIDE SEQUENCE</scope>
    <source>
        <strain evidence="1">MF-IS2</strain>
    </source>
</reference>
<dbReference type="Proteomes" id="UP000807342">
    <property type="component" value="Unassembled WGS sequence"/>
</dbReference>
<protein>
    <submittedName>
        <fullName evidence="1">Uncharacterized protein</fullName>
    </submittedName>
</protein>
<keyword evidence="2" id="KW-1185">Reference proteome</keyword>
<dbReference type="AlphaFoldDB" id="A0A9P5X6F5"/>
<gene>
    <name evidence="1" type="ORF">P691DRAFT_678023</name>
</gene>